<feature type="domain" description="Peptidase M20 dimerisation" evidence="4">
    <location>
        <begin position="170"/>
        <end position="270"/>
    </location>
</feature>
<dbReference type="InterPro" id="IPR050072">
    <property type="entry name" value="Peptidase_M20A"/>
</dbReference>
<dbReference type="RefSeq" id="WP_143937667.1">
    <property type="nucleotide sequence ID" value="NZ_VKKG01000002.1"/>
</dbReference>
<evidence type="ECO:0000256" key="2">
    <source>
        <dbReference type="ARBA" id="ARBA00022801"/>
    </source>
</evidence>
<name>A0A553K264_9ACTN</name>
<dbReference type="PANTHER" id="PTHR43808:SF31">
    <property type="entry name" value="N-ACETYL-L-CITRULLINE DEACETYLASE"/>
    <property type="match status" value="1"/>
</dbReference>
<evidence type="ECO:0000256" key="3">
    <source>
        <dbReference type="NCBIfam" id="TIGR01900"/>
    </source>
</evidence>
<keyword evidence="1" id="KW-0479">Metal-binding</keyword>
<dbReference type="InterPro" id="IPR002933">
    <property type="entry name" value="Peptidase_M20"/>
</dbReference>
<dbReference type="NCBIfam" id="TIGR01900">
    <property type="entry name" value="dapE-gram_pos"/>
    <property type="match status" value="1"/>
</dbReference>
<dbReference type="PANTHER" id="PTHR43808">
    <property type="entry name" value="ACETYLORNITHINE DEACETYLASE"/>
    <property type="match status" value="1"/>
</dbReference>
<dbReference type="SUPFAM" id="SSF55031">
    <property type="entry name" value="Bacterial exopeptidase dimerisation domain"/>
    <property type="match status" value="1"/>
</dbReference>
<dbReference type="EMBL" id="VKKG01000002">
    <property type="protein sequence ID" value="TRY18775.1"/>
    <property type="molecule type" value="Genomic_DNA"/>
</dbReference>
<dbReference type="Pfam" id="PF07687">
    <property type="entry name" value="M20_dimer"/>
    <property type="match status" value="1"/>
</dbReference>
<evidence type="ECO:0000313" key="6">
    <source>
        <dbReference type="Proteomes" id="UP000317638"/>
    </source>
</evidence>
<dbReference type="EC" id="3.5.1.18" evidence="3"/>
<reference evidence="5 6" key="1">
    <citation type="submission" date="2019-07" db="EMBL/GenBank/DDBJ databases">
        <authorList>
            <person name="Zhou L.-Y."/>
        </authorList>
    </citation>
    <scope>NUCLEOTIDE SEQUENCE [LARGE SCALE GENOMIC DNA]</scope>
    <source>
        <strain evidence="5 6">YIM 101269</strain>
    </source>
</reference>
<proteinExistence type="predicted"/>
<dbReference type="Gene3D" id="3.40.630.10">
    <property type="entry name" value="Zn peptidases"/>
    <property type="match status" value="1"/>
</dbReference>
<evidence type="ECO:0000259" key="4">
    <source>
        <dbReference type="Pfam" id="PF07687"/>
    </source>
</evidence>
<dbReference type="SUPFAM" id="SSF53187">
    <property type="entry name" value="Zn-dependent exopeptidases"/>
    <property type="match status" value="1"/>
</dbReference>
<evidence type="ECO:0000313" key="5">
    <source>
        <dbReference type="EMBL" id="TRY18775.1"/>
    </source>
</evidence>
<dbReference type="AlphaFoldDB" id="A0A553K264"/>
<dbReference type="GO" id="GO:0009014">
    <property type="term" value="F:succinyl-diaminopimelate desuccinylase activity"/>
    <property type="evidence" value="ECO:0007669"/>
    <property type="project" value="UniProtKB-UniRule"/>
</dbReference>
<accession>A0A553K264</accession>
<protein>
    <recommendedName>
        <fullName evidence="3">Succinyl-diaminopimelate desuccinylase</fullName>
        <ecNumber evidence="3">3.5.1.18</ecNumber>
    </recommendedName>
</protein>
<evidence type="ECO:0000256" key="1">
    <source>
        <dbReference type="ARBA" id="ARBA00022723"/>
    </source>
</evidence>
<comment type="caution">
    <text evidence="5">The sequence shown here is derived from an EMBL/GenBank/DDBJ whole genome shotgun (WGS) entry which is preliminary data.</text>
</comment>
<keyword evidence="6" id="KW-1185">Reference proteome</keyword>
<dbReference type="OrthoDB" id="9809784at2"/>
<dbReference type="Proteomes" id="UP000317638">
    <property type="component" value="Unassembled WGS sequence"/>
</dbReference>
<dbReference type="Gene3D" id="3.30.70.360">
    <property type="match status" value="1"/>
</dbReference>
<dbReference type="InterPro" id="IPR010174">
    <property type="entry name" value="Succinyl-DAP_deSuclase_DapE"/>
</dbReference>
<dbReference type="GO" id="GO:0009089">
    <property type="term" value="P:lysine biosynthetic process via diaminopimelate"/>
    <property type="evidence" value="ECO:0007669"/>
    <property type="project" value="UniProtKB-UniRule"/>
</dbReference>
<organism evidence="5 6">
    <name type="scientific">Tessaracoccus rhinocerotis</name>
    <dbReference type="NCBI Taxonomy" id="1689449"/>
    <lineage>
        <taxon>Bacteria</taxon>
        <taxon>Bacillati</taxon>
        <taxon>Actinomycetota</taxon>
        <taxon>Actinomycetes</taxon>
        <taxon>Propionibacteriales</taxon>
        <taxon>Propionibacteriaceae</taxon>
        <taxon>Tessaracoccus</taxon>
    </lineage>
</organism>
<dbReference type="InterPro" id="IPR036264">
    <property type="entry name" value="Bact_exopeptidase_dim_dom"/>
</dbReference>
<dbReference type="InterPro" id="IPR011650">
    <property type="entry name" value="Peptidase_M20_dimer"/>
</dbReference>
<dbReference type="GO" id="GO:0008777">
    <property type="term" value="F:acetylornithine deacetylase activity"/>
    <property type="evidence" value="ECO:0007669"/>
    <property type="project" value="TreeGrafter"/>
</dbReference>
<dbReference type="GO" id="GO:0046872">
    <property type="term" value="F:metal ion binding"/>
    <property type="evidence" value="ECO:0007669"/>
    <property type="project" value="UniProtKB-KW"/>
</dbReference>
<dbReference type="GO" id="GO:0006526">
    <property type="term" value="P:L-arginine biosynthetic process"/>
    <property type="evidence" value="ECO:0007669"/>
    <property type="project" value="TreeGrafter"/>
</dbReference>
<dbReference type="Pfam" id="PF01546">
    <property type="entry name" value="Peptidase_M20"/>
    <property type="match status" value="1"/>
</dbReference>
<keyword evidence="2 5" id="KW-0378">Hydrolase</keyword>
<gene>
    <name evidence="5" type="ORF">FOJ82_06575</name>
</gene>
<sequence>MSLDLSADLVSLLRTITDVESVSGNEKELADLIEEAMRTLGHLEVHRDGDAVIARTNLGRPERVVIAGHIDTVPVAGNLPSRLEEGERGLHVVGRGTCDMKAGVAVQLKLAAELAEPNRDITWIFYDNEEVGADENGLGRVAENSPELLEADFAVLMEPTDAQIEGGCQGVLRILITVPGKAAHAARSWLGVNAIHGLSDVLDRLNAYEAREVVVDDLTYHEGLNAVLVSGGVATNVIPPSARIEVNYRYAPDKTTEEALAELRRVFEGHSFDINDVSPAARPGLDQPLARAFVESVGQPARPKYGWTDVARFSELGIPAVNYGPGDPSLAHTDHEYCPANQLDQCAEGLRVWLSNQEDDA</sequence>